<organism evidence="1 2">
    <name type="scientific">Allacma fusca</name>
    <dbReference type="NCBI Taxonomy" id="39272"/>
    <lineage>
        <taxon>Eukaryota</taxon>
        <taxon>Metazoa</taxon>
        <taxon>Ecdysozoa</taxon>
        <taxon>Arthropoda</taxon>
        <taxon>Hexapoda</taxon>
        <taxon>Collembola</taxon>
        <taxon>Symphypleona</taxon>
        <taxon>Sminthuridae</taxon>
        <taxon>Allacma</taxon>
    </lineage>
</organism>
<keyword evidence="2" id="KW-1185">Reference proteome</keyword>
<protein>
    <submittedName>
        <fullName evidence="1">Uncharacterized protein</fullName>
    </submittedName>
</protein>
<feature type="non-terminal residue" evidence="1">
    <location>
        <position position="34"/>
    </location>
</feature>
<evidence type="ECO:0000313" key="2">
    <source>
        <dbReference type="Proteomes" id="UP000708208"/>
    </source>
</evidence>
<name>A0A8J2JJQ2_9HEXA</name>
<sequence>LKGRLFEAPADYKTFQIKEAVSLVSGNNKTIKSI</sequence>
<accession>A0A8J2JJQ2</accession>
<evidence type="ECO:0000313" key="1">
    <source>
        <dbReference type="EMBL" id="CAG7720157.1"/>
    </source>
</evidence>
<gene>
    <name evidence="1" type="ORF">AFUS01_LOCUS9443</name>
</gene>
<dbReference type="OrthoDB" id="10261055at2759"/>
<comment type="caution">
    <text evidence="1">The sequence shown here is derived from an EMBL/GenBank/DDBJ whole genome shotgun (WGS) entry which is preliminary data.</text>
</comment>
<proteinExistence type="predicted"/>
<feature type="non-terminal residue" evidence="1">
    <location>
        <position position="1"/>
    </location>
</feature>
<reference evidence="1" key="1">
    <citation type="submission" date="2021-06" db="EMBL/GenBank/DDBJ databases">
        <authorList>
            <person name="Hodson N. C."/>
            <person name="Mongue J. A."/>
            <person name="Jaron S. K."/>
        </authorList>
    </citation>
    <scope>NUCLEOTIDE SEQUENCE</scope>
</reference>
<dbReference type="Proteomes" id="UP000708208">
    <property type="component" value="Unassembled WGS sequence"/>
</dbReference>
<dbReference type="AlphaFoldDB" id="A0A8J2JJQ2"/>
<dbReference type="EMBL" id="CAJVCH010067832">
    <property type="protein sequence ID" value="CAG7720157.1"/>
    <property type="molecule type" value="Genomic_DNA"/>
</dbReference>